<sequence>GEGGGLGGGCEDGGGGDDRDGGGLEEEDDGSCQSDGGVDLEPSESELGVGGGLLLGQPFLGLGGELELDEPRGAGAVELLPPPFPPLDGDELGDGAMSDMLFFVDMLPLLLVHDPISWYYVALPPET</sequence>
<reference evidence="2" key="3">
    <citation type="submission" date="2021-05" db="UniProtKB">
        <authorList>
            <consortium name="EnsemblPlants"/>
        </authorList>
    </citation>
    <scope>IDENTIFICATION</scope>
    <source>
        <strain evidence="2">cv. B73</strain>
    </source>
</reference>
<proteinExistence type="predicted"/>
<organism evidence="2 3">
    <name type="scientific">Zea mays</name>
    <name type="common">Maize</name>
    <dbReference type="NCBI Taxonomy" id="4577"/>
    <lineage>
        <taxon>Eukaryota</taxon>
        <taxon>Viridiplantae</taxon>
        <taxon>Streptophyta</taxon>
        <taxon>Embryophyta</taxon>
        <taxon>Tracheophyta</taxon>
        <taxon>Spermatophyta</taxon>
        <taxon>Magnoliopsida</taxon>
        <taxon>Liliopsida</taxon>
        <taxon>Poales</taxon>
        <taxon>Poaceae</taxon>
        <taxon>PACMAD clade</taxon>
        <taxon>Panicoideae</taxon>
        <taxon>Andropogonodae</taxon>
        <taxon>Andropogoneae</taxon>
        <taxon>Tripsacinae</taxon>
        <taxon>Zea</taxon>
    </lineage>
</organism>
<accession>A0A804PVT8</accession>
<feature type="compositionally biased region" description="Gly residues" evidence="1">
    <location>
        <begin position="1"/>
        <end position="13"/>
    </location>
</feature>
<evidence type="ECO:0000256" key="1">
    <source>
        <dbReference type="SAM" id="MobiDB-lite"/>
    </source>
</evidence>
<name>A0A804PVT8_MAIZE</name>
<dbReference type="Proteomes" id="UP000007305">
    <property type="component" value="Chromosome 6"/>
</dbReference>
<evidence type="ECO:0000313" key="3">
    <source>
        <dbReference type="Proteomes" id="UP000007305"/>
    </source>
</evidence>
<feature type="region of interest" description="Disordered" evidence="1">
    <location>
        <begin position="1"/>
        <end position="49"/>
    </location>
</feature>
<keyword evidence="3" id="KW-1185">Reference proteome</keyword>
<evidence type="ECO:0000313" key="2">
    <source>
        <dbReference type="EnsemblPlants" id="Zm00001eb278220_P001"/>
    </source>
</evidence>
<dbReference type="InParanoid" id="A0A804PVT8"/>
<dbReference type="Gramene" id="Zm00001eb278220_T001">
    <property type="protein sequence ID" value="Zm00001eb278220_P001"/>
    <property type="gene ID" value="Zm00001eb278220"/>
</dbReference>
<reference evidence="2" key="2">
    <citation type="submission" date="2019-07" db="EMBL/GenBank/DDBJ databases">
        <authorList>
            <person name="Seetharam A."/>
            <person name="Woodhouse M."/>
            <person name="Cannon E."/>
        </authorList>
    </citation>
    <scope>NUCLEOTIDE SEQUENCE [LARGE SCALE GENOMIC DNA]</scope>
    <source>
        <strain evidence="2">cv. B73</strain>
    </source>
</reference>
<dbReference type="AlphaFoldDB" id="A0A804PVT8"/>
<dbReference type="EnsemblPlants" id="Zm00001eb278220_T001">
    <property type="protein sequence ID" value="Zm00001eb278220_P001"/>
    <property type="gene ID" value="Zm00001eb278220"/>
</dbReference>
<reference evidence="3" key="1">
    <citation type="journal article" date="2009" name="Science">
        <title>The B73 maize genome: complexity, diversity, and dynamics.</title>
        <authorList>
            <person name="Schnable P.S."/>
            <person name="Ware D."/>
            <person name="Fulton R.S."/>
            <person name="Stein J.C."/>
            <person name="Wei F."/>
            <person name="Pasternak S."/>
            <person name="Liang C."/>
            <person name="Zhang J."/>
            <person name="Fulton L."/>
            <person name="Graves T.A."/>
            <person name="Minx P."/>
            <person name="Reily A.D."/>
            <person name="Courtney L."/>
            <person name="Kruchowski S.S."/>
            <person name="Tomlinson C."/>
            <person name="Strong C."/>
            <person name="Delehaunty K."/>
            <person name="Fronick C."/>
            <person name="Courtney B."/>
            <person name="Rock S.M."/>
            <person name="Belter E."/>
            <person name="Du F."/>
            <person name="Kim K."/>
            <person name="Abbott R.M."/>
            <person name="Cotton M."/>
            <person name="Levy A."/>
            <person name="Marchetto P."/>
            <person name="Ochoa K."/>
            <person name="Jackson S.M."/>
            <person name="Gillam B."/>
            <person name="Chen W."/>
            <person name="Yan L."/>
            <person name="Higginbotham J."/>
            <person name="Cardenas M."/>
            <person name="Waligorski J."/>
            <person name="Applebaum E."/>
            <person name="Phelps L."/>
            <person name="Falcone J."/>
            <person name="Kanchi K."/>
            <person name="Thane T."/>
            <person name="Scimone A."/>
            <person name="Thane N."/>
            <person name="Henke J."/>
            <person name="Wang T."/>
            <person name="Ruppert J."/>
            <person name="Shah N."/>
            <person name="Rotter K."/>
            <person name="Hodges J."/>
            <person name="Ingenthron E."/>
            <person name="Cordes M."/>
            <person name="Kohlberg S."/>
            <person name="Sgro J."/>
            <person name="Delgado B."/>
            <person name="Mead K."/>
            <person name="Chinwalla A."/>
            <person name="Leonard S."/>
            <person name="Crouse K."/>
            <person name="Collura K."/>
            <person name="Kudrna D."/>
            <person name="Currie J."/>
            <person name="He R."/>
            <person name="Angelova A."/>
            <person name="Rajasekar S."/>
            <person name="Mueller T."/>
            <person name="Lomeli R."/>
            <person name="Scara G."/>
            <person name="Ko A."/>
            <person name="Delaney K."/>
            <person name="Wissotski M."/>
            <person name="Lopez G."/>
            <person name="Campos D."/>
            <person name="Braidotti M."/>
            <person name="Ashley E."/>
            <person name="Golser W."/>
            <person name="Kim H."/>
            <person name="Lee S."/>
            <person name="Lin J."/>
            <person name="Dujmic Z."/>
            <person name="Kim W."/>
            <person name="Talag J."/>
            <person name="Zuccolo A."/>
            <person name="Fan C."/>
            <person name="Sebastian A."/>
            <person name="Kramer M."/>
            <person name="Spiegel L."/>
            <person name="Nascimento L."/>
            <person name="Zutavern T."/>
            <person name="Miller B."/>
            <person name="Ambroise C."/>
            <person name="Muller S."/>
            <person name="Spooner W."/>
            <person name="Narechania A."/>
            <person name="Ren L."/>
            <person name="Wei S."/>
            <person name="Kumari S."/>
            <person name="Faga B."/>
            <person name="Levy M.J."/>
            <person name="McMahan L."/>
            <person name="Van Buren P."/>
            <person name="Vaughn M.W."/>
            <person name="Ying K."/>
            <person name="Yeh C.-T."/>
            <person name="Emrich S.J."/>
            <person name="Jia Y."/>
            <person name="Kalyanaraman A."/>
            <person name="Hsia A.-P."/>
            <person name="Barbazuk W.B."/>
            <person name="Baucom R.S."/>
            <person name="Brutnell T.P."/>
            <person name="Carpita N.C."/>
            <person name="Chaparro C."/>
            <person name="Chia J.-M."/>
            <person name="Deragon J.-M."/>
            <person name="Estill J.C."/>
            <person name="Fu Y."/>
            <person name="Jeddeloh J.A."/>
            <person name="Han Y."/>
            <person name="Lee H."/>
            <person name="Li P."/>
            <person name="Lisch D.R."/>
            <person name="Liu S."/>
            <person name="Liu Z."/>
            <person name="Nagel D.H."/>
            <person name="McCann M.C."/>
            <person name="SanMiguel P."/>
            <person name="Myers A.M."/>
            <person name="Nettleton D."/>
            <person name="Nguyen J."/>
            <person name="Penning B.W."/>
            <person name="Ponnala L."/>
            <person name="Schneider K.L."/>
            <person name="Schwartz D.C."/>
            <person name="Sharma A."/>
            <person name="Soderlund C."/>
            <person name="Springer N.M."/>
            <person name="Sun Q."/>
            <person name="Wang H."/>
            <person name="Waterman M."/>
            <person name="Westerman R."/>
            <person name="Wolfgruber T.K."/>
            <person name="Yang L."/>
            <person name="Yu Y."/>
            <person name="Zhang L."/>
            <person name="Zhou S."/>
            <person name="Zhu Q."/>
            <person name="Bennetzen J.L."/>
            <person name="Dawe R.K."/>
            <person name="Jiang J."/>
            <person name="Jiang N."/>
            <person name="Presting G.G."/>
            <person name="Wessler S.R."/>
            <person name="Aluru S."/>
            <person name="Martienssen R.A."/>
            <person name="Clifton S.W."/>
            <person name="McCombie W.R."/>
            <person name="Wing R.A."/>
            <person name="Wilson R.K."/>
        </authorList>
    </citation>
    <scope>NUCLEOTIDE SEQUENCE [LARGE SCALE GENOMIC DNA]</scope>
    <source>
        <strain evidence="3">cv. B73</strain>
    </source>
</reference>
<protein>
    <submittedName>
        <fullName evidence="2">Uncharacterized protein</fullName>
    </submittedName>
</protein>